<accession>B1ZYW2</accession>
<dbReference type="Proteomes" id="UP000007013">
    <property type="component" value="Chromosome"/>
</dbReference>
<dbReference type="Pfam" id="PF08463">
    <property type="entry name" value="EcoEI_R_C"/>
    <property type="match status" value="1"/>
</dbReference>
<dbReference type="Pfam" id="PF04851">
    <property type="entry name" value="ResIII"/>
    <property type="match status" value="1"/>
</dbReference>
<evidence type="ECO:0000313" key="4">
    <source>
        <dbReference type="Proteomes" id="UP000007013"/>
    </source>
</evidence>
<evidence type="ECO:0000259" key="2">
    <source>
        <dbReference type="PROSITE" id="PS51192"/>
    </source>
</evidence>
<dbReference type="OrthoDB" id="176441at2"/>
<gene>
    <name evidence="3" type="ordered locus">Oter_3004</name>
</gene>
<evidence type="ECO:0000256" key="1">
    <source>
        <dbReference type="SAM" id="Coils"/>
    </source>
</evidence>
<name>B1ZYW2_OPITP</name>
<dbReference type="EMBL" id="CP001032">
    <property type="protein sequence ID" value="ACB76285.1"/>
    <property type="molecule type" value="Genomic_DNA"/>
</dbReference>
<dbReference type="GO" id="GO:0005524">
    <property type="term" value="F:ATP binding"/>
    <property type="evidence" value="ECO:0007669"/>
    <property type="project" value="UniProtKB-KW"/>
</dbReference>
<dbReference type="InterPro" id="IPR001650">
    <property type="entry name" value="Helicase_C-like"/>
</dbReference>
<feature type="coiled-coil region" evidence="1">
    <location>
        <begin position="157"/>
        <end position="198"/>
    </location>
</feature>
<proteinExistence type="predicted"/>
<dbReference type="CDD" id="cd18799">
    <property type="entry name" value="SF2_C_EcoAI-like"/>
    <property type="match status" value="1"/>
</dbReference>
<dbReference type="InterPro" id="IPR006935">
    <property type="entry name" value="Helicase/UvrB_N"/>
</dbReference>
<dbReference type="PANTHER" id="PTHR47396:SF1">
    <property type="entry name" value="ATP-DEPENDENT HELICASE IRC3-RELATED"/>
    <property type="match status" value="1"/>
</dbReference>
<keyword evidence="1" id="KW-0175">Coiled coil</keyword>
<sequence length="1129" mass="127138">MSAGSQFSFLQSEWPEVFEAAAKAEALALVDPRTACFYARRALEIGVTWLYTNDDALKLPYQQNLSALIHEPTFKTAAGPAVFNKAVLITRYGNQAVHSHRAVKAFDALTTVRELFHICFWLTRTYARGARPADDLAFEPDTLPKSAPVPTQTQEQLQKLAAQLAEKDKRLAALFADKETLSKELAQARQEIAAIKKRNAATPDQHDYSEAQTRDAFIDLLLKEAGWPLNQPRDREVEVSGMPNQQKKGYVDYVLWGDDGRPLAVVEAKRTRKSAAIGQQQAKLYADCLEQQFGRRPVIFCSNGYEHWLWDDALYPPRPVQGFRKKDELELMILRRQTRTSLAGAAINPAIVERYYQTRAIRRIGEAFEADCERKALVVMATGAGKTRTVIALCDLLMRCNWVKRVLFLADRTALVNQAVNAFKRFLPEASPVNLVTEPEAAGRVFVSTYPTMMGLIDETKDGQRRFGTGHFDLVIIDEAHRSVYQKYGAIFRYFDSLLVGLTATPREEIDRDTYGLFDLEKGVPTDAYDLKNAVADKFLVPAKAVSVPLKFQRDGIKYEDLSEEEKEQWDGVEWDEEGTTPQRVEPEAVNKWLFNKDTVDKVLEHLMTHGQTVAGGDRLGKTIVFAKNKDHAEFIAQRFDVNYPHLKGAFARVIHCGLPYAQSLIDDFSNPAKMPHIAISVDMLDTGIDVPEVVNLVFFKLVRSKTKFWQMIGRGTRLCPDLFGPGKHKAFFYIFDYCQNLEFFSQHPETTAGALGASLSKRIFTARLEVIGELDRAFAGMSHEPAEGEAELGHELRAVLQTEVAAMNVDNFVVRPQRRLVERFAKPEAWVAMDSAARGELAYHVAGLPTELDPEEEEAKRFDLLILNLQLAVLRNAREFERLKNQVIAIAGLLEEKAAIPMIQAQLARILEVQTEGWWTDVTLPMLEQTRKRLRSLVKLIDKRQRKPIYTDFEDSMAAAKEVVLADFVTAENFEKFREKVRAFLRAHQSHLTIQKLRMNEPLTAVDLAELERVLAESGVATPEQWETAKAASDGLGLFVRSLVGLDREAAKQALNAFTAGKILTANQLEFVNMVVDQLTERGVVEPKLLYESPFTDVNAQGPDGVFDSSQVDELLALLEQVRERAVV</sequence>
<dbReference type="PANTHER" id="PTHR47396">
    <property type="entry name" value="TYPE I RESTRICTION ENZYME ECOKI R PROTEIN"/>
    <property type="match status" value="1"/>
</dbReference>
<dbReference type="Pfam" id="PF00271">
    <property type="entry name" value="Helicase_C"/>
    <property type="match status" value="1"/>
</dbReference>
<reference evidence="3 4" key="1">
    <citation type="journal article" date="2011" name="J. Bacteriol.">
        <title>Genome sequence of the verrucomicrobium Opitutus terrae PB90-1, an abundant inhabitant of rice paddy soil ecosystems.</title>
        <authorList>
            <person name="van Passel M.W."/>
            <person name="Kant R."/>
            <person name="Palva A."/>
            <person name="Copeland A."/>
            <person name="Lucas S."/>
            <person name="Lapidus A."/>
            <person name="Glavina del Rio T."/>
            <person name="Pitluck S."/>
            <person name="Goltsman E."/>
            <person name="Clum A."/>
            <person name="Sun H."/>
            <person name="Schmutz J."/>
            <person name="Larimer F.W."/>
            <person name="Land M.L."/>
            <person name="Hauser L."/>
            <person name="Kyrpides N."/>
            <person name="Mikhailova N."/>
            <person name="Richardson P.P."/>
            <person name="Janssen P.H."/>
            <person name="de Vos W.M."/>
            <person name="Smidt H."/>
        </authorList>
    </citation>
    <scope>NUCLEOTIDE SEQUENCE [LARGE SCALE GENOMIC DNA]</scope>
    <source>
        <strain evidence="4">DSM 11246 / JCM 15787 / PB90-1</strain>
    </source>
</reference>
<dbReference type="Gene3D" id="3.90.1570.30">
    <property type="match status" value="1"/>
</dbReference>
<dbReference type="GO" id="GO:0009035">
    <property type="term" value="F:type I site-specific deoxyribonuclease activity"/>
    <property type="evidence" value="ECO:0007669"/>
    <property type="project" value="UniProtKB-EC"/>
</dbReference>
<dbReference type="InterPro" id="IPR007409">
    <property type="entry name" value="Restrct_endonuc_type1_HsdR_N"/>
</dbReference>
<dbReference type="STRING" id="452637.Oter_3004"/>
<protein>
    <submittedName>
        <fullName evidence="3">Type III restriction protein res subunit</fullName>
    </submittedName>
</protein>
<feature type="domain" description="Helicase ATP-binding" evidence="2">
    <location>
        <begin position="367"/>
        <end position="524"/>
    </location>
</feature>
<dbReference type="AlphaFoldDB" id="B1ZYW2"/>
<dbReference type="InterPro" id="IPR050742">
    <property type="entry name" value="Helicase_Restrict-Modif_Enz"/>
</dbReference>
<dbReference type="eggNOG" id="COG4096">
    <property type="taxonomic scope" value="Bacteria"/>
</dbReference>
<dbReference type="CDD" id="cd18032">
    <property type="entry name" value="DEXHc_RE_I_III_res"/>
    <property type="match status" value="1"/>
</dbReference>
<dbReference type="GO" id="GO:0005829">
    <property type="term" value="C:cytosol"/>
    <property type="evidence" value="ECO:0007669"/>
    <property type="project" value="TreeGrafter"/>
</dbReference>
<organism evidence="3 4">
    <name type="scientific">Opitutus terrae (strain DSM 11246 / JCM 15787 / PB90-1)</name>
    <dbReference type="NCBI Taxonomy" id="452637"/>
    <lineage>
        <taxon>Bacteria</taxon>
        <taxon>Pseudomonadati</taxon>
        <taxon>Verrucomicrobiota</taxon>
        <taxon>Opitutia</taxon>
        <taxon>Opitutales</taxon>
        <taxon>Opitutaceae</taxon>
        <taxon>Opitutus</taxon>
    </lineage>
</organism>
<dbReference type="GO" id="GO:0009307">
    <property type="term" value="P:DNA restriction-modification system"/>
    <property type="evidence" value="ECO:0007669"/>
    <property type="project" value="UniProtKB-KW"/>
</dbReference>
<dbReference type="Pfam" id="PF04313">
    <property type="entry name" value="HSDR_N"/>
    <property type="match status" value="1"/>
</dbReference>
<dbReference type="GO" id="GO:0003677">
    <property type="term" value="F:DNA binding"/>
    <property type="evidence" value="ECO:0007669"/>
    <property type="project" value="UniProtKB-KW"/>
</dbReference>
<dbReference type="HOGENOM" id="CLU_009326_0_0_0"/>
<dbReference type="RefSeq" id="WP_012375814.1">
    <property type="nucleotide sequence ID" value="NC_010571.1"/>
</dbReference>
<dbReference type="InterPro" id="IPR027417">
    <property type="entry name" value="P-loop_NTPase"/>
</dbReference>
<dbReference type="KEGG" id="ote:Oter_3004"/>
<dbReference type="REBASE" id="17722">
    <property type="entry name" value="OtePBORF3011P"/>
</dbReference>
<dbReference type="InterPro" id="IPR013670">
    <property type="entry name" value="EcoEI_R_C_dom"/>
</dbReference>
<evidence type="ECO:0000313" key="3">
    <source>
        <dbReference type="EMBL" id="ACB76285.1"/>
    </source>
</evidence>
<dbReference type="SMART" id="SM00487">
    <property type="entry name" value="DEXDc"/>
    <property type="match status" value="1"/>
</dbReference>
<keyword evidence="4" id="KW-1185">Reference proteome</keyword>
<dbReference type="InterPro" id="IPR014001">
    <property type="entry name" value="Helicase_ATP-bd"/>
</dbReference>
<dbReference type="Gene3D" id="3.40.50.300">
    <property type="entry name" value="P-loop containing nucleotide triphosphate hydrolases"/>
    <property type="match status" value="2"/>
</dbReference>
<dbReference type="PROSITE" id="PS51192">
    <property type="entry name" value="HELICASE_ATP_BIND_1"/>
    <property type="match status" value="1"/>
</dbReference>
<dbReference type="SUPFAM" id="SSF52540">
    <property type="entry name" value="P-loop containing nucleoside triphosphate hydrolases"/>
    <property type="match status" value="2"/>
</dbReference>